<dbReference type="RefSeq" id="WP_234866860.1">
    <property type="nucleotide sequence ID" value="NZ_JAKEVY010000003.1"/>
</dbReference>
<dbReference type="Gene3D" id="3.30.930.10">
    <property type="entry name" value="Bira Bifunctional Protein, Domain 2"/>
    <property type="match status" value="1"/>
</dbReference>
<organism evidence="3 4">
    <name type="scientific">Flavihumibacter fluminis</name>
    <dbReference type="NCBI Taxonomy" id="2909236"/>
    <lineage>
        <taxon>Bacteria</taxon>
        <taxon>Pseudomonadati</taxon>
        <taxon>Bacteroidota</taxon>
        <taxon>Chitinophagia</taxon>
        <taxon>Chitinophagales</taxon>
        <taxon>Chitinophagaceae</taxon>
        <taxon>Flavihumibacter</taxon>
    </lineage>
</organism>
<dbReference type="InterPro" id="IPR004143">
    <property type="entry name" value="BPL_LPL_catalytic"/>
</dbReference>
<reference evidence="3 4" key="1">
    <citation type="submission" date="2022-01" db="EMBL/GenBank/DDBJ databases">
        <title>Flavihumibacter sp. nov., isolated from sediment of a river.</title>
        <authorList>
            <person name="Liu H."/>
        </authorList>
    </citation>
    <scope>NUCLEOTIDE SEQUENCE [LARGE SCALE GENOMIC DNA]</scope>
    <source>
        <strain evidence="3 4">RY-1</strain>
    </source>
</reference>
<feature type="domain" description="BPL/LPL catalytic" evidence="2">
    <location>
        <begin position="7"/>
        <end position="185"/>
    </location>
</feature>
<proteinExistence type="predicted"/>
<dbReference type="EC" id="6.3.4.15" evidence="3"/>
<evidence type="ECO:0000256" key="1">
    <source>
        <dbReference type="ARBA" id="ARBA00022598"/>
    </source>
</evidence>
<sequence>MPHYPIGHKLTILDSVDSSNNYAMGQVQSQKAEHGSAYFALEQTAGKGQRGKQWQSEPATNIMVSIVLETSQLASSDLFYLSMAMALGAHDWLAKHAGEETRVKWPNDLFWRDRKAGGILIENKWSGSDWQFAVVGLGINVNQVVFEETGRKPVSLRQITGKTYDLMQETRKLFENLEFRWQQLRDGKRSILHKDYQAHLFGKGKICRFRKNTIVFESLVLGVDSNGELLTRDQTDRRFRVGEIEWI</sequence>
<evidence type="ECO:0000313" key="3">
    <source>
        <dbReference type="EMBL" id="MCF1715914.1"/>
    </source>
</evidence>
<comment type="caution">
    <text evidence="3">The sequence shown here is derived from an EMBL/GenBank/DDBJ whole genome shotgun (WGS) entry which is preliminary data.</text>
</comment>
<dbReference type="Pfam" id="PF03099">
    <property type="entry name" value="BPL_LplA_LipB"/>
    <property type="match status" value="1"/>
</dbReference>
<dbReference type="PROSITE" id="PS51733">
    <property type="entry name" value="BPL_LPL_CATALYTIC"/>
    <property type="match status" value="1"/>
</dbReference>
<evidence type="ECO:0000313" key="4">
    <source>
        <dbReference type="Proteomes" id="UP001200145"/>
    </source>
</evidence>
<accession>A0ABS9BM44</accession>
<dbReference type="CDD" id="cd16442">
    <property type="entry name" value="BPL"/>
    <property type="match status" value="1"/>
</dbReference>
<dbReference type="InterPro" id="IPR004408">
    <property type="entry name" value="Biotin_CoA_COase_ligase"/>
</dbReference>
<dbReference type="EMBL" id="JAKEVY010000003">
    <property type="protein sequence ID" value="MCF1715914.1"/>
    <property type="molecule type" value="Genomic_DNA"/>
</dbReference>
<name>A0ABS9BM44_9BACT</name>
<protein>
    <submittedName>
        <fullName evidence="3">Biotin--[acetyl-CoA-carboxylase] ligase</fullName>
        <ecNumber evidence="3">6.3.4.15</ecNumber>
    </submittedName>
</protein>
<gene>
    <name evidence="3" type="ORF">L0U88_14840</name>
</gene>
<dbReference type="SUPFAM" id="SSF55681">
    <property type="entry name" value="Class II aaRS and biotin synthetases"/>
    <property type="match status" value="1"/>
</dbReference>
<dbReference type="PANTHER" id="PTHR12835">
    <property type="entry name" value="BIOTIN PROTEIN LIGASE"/>
    <property type="match status" value="1"/>
</dbReference>
<dbReference type="NCBIfam" id="TIGR00121">
    <property type="entry name" value="birA_ligase"/>
    <property type="match status" value="1"/>
</dbReference>
<evidence type="ECO:0000259" key="2">
    <source>
        <dbReference type="PROSITE" id="PS51733"/>
    </source>
</evidence>
<keyword evidence="4" id="KW-1185">Reference proteome</keyword>
<keyword evidence="1 3" id="KW-0436">Ligase</keyword>
<dbReference type="Proteomes" id="UP001200145">
    <property type="component" value="Unassembled WGS sequence"/>
</dbReference>
<dbReference type="PANTHER" id="PTHR12835:SF5">
    <property type="entry name" value="BIOTIN--PROTEIN LIGASE"/>
    <property type="match status" value="1"/>
</dbReference>
<dbReference type="GO" id="GO:0004077">
    <property type="term" value="F:biotin--[biotin carboxyl-carrier protein] ligase activity"/>
    <property type="evidence" value="ECO:0007669"/>
    <property type="project" value="UniProtKB-EC"/>
</dbReference>
<dbReference type="InterPro" id="IPR045864">
    <property type="entry name" value="aa-tRNA-synth_II/BPL/LPL"/>
</dbReference>